<dbReference type="OrthoDB" id="429969at2759"/>
<dbReference type="Proteomes" id="UP000001064">
    <property type="component" value="Unassembled WGS sequence"/>
</dbReference>
<proteinExistence type="predicted"/>
<dbReference type="STRING" id="5786.F0ZLX7"/>
<dbReference type="InterPro" id="IPR016024">
    <property type="entry name" value="ARM-type_fold"/>
</dbReference>
<dbReference type="SUPFAM" id="SSF48371">
    <property type="entry name" value="ARM repeat"/>
    <property type="match status" value="1"/>
</dbReference>
<dbReference type="Pfam" id="PF08713">
    <property type="entry name" value="DNA_alkylation"/>
    <property type="match status" value="1"/>
</dbReference>
<organism evidence="1 2">
    <name type="scientific">Dictyostelium purpureum</name>
    <name type="common">Slime mold</name>
    <dbReference type="NCBI Taxonomy" id="5786"/>
    <lineage>
        <taxon>Eukaryota</taxon>
        <taxon>Amoebozoa</taxon>
        <taxon>Evosea</taxon>
        <taxon>Eumycetozoa</taxon>
        <taxon>Dictyostelia</taxon>
        <taxon>Dictyosteliales</taxon>
        <taxon>Dictyosteliaceae</taxon>
        <taxon>Dictyostelium</taxon>
    </lineage>
</organism>
<dbReference type="Gene3D" id="1.25.40.290">
    <property type="entry name" value="ARM repeat domains"/>
    <property type="match status" value="1"/>
</dbReference>
<keyword evidence="2" id="KW-1185">Reference proteome</keyword>
<dbReference type="KEGG" id="dpp:DICPUDRAFT_88035"/>
<dbReference type="eggNOG" id="ENOG502RZNW">
    <property type="taxonomic scope" value="Eukaryota"/>
</dbReference>
<accession>F0ZLX7</accession>
<dbReference type="InterPro" id="IPR014825">
    <property type="entry name" value="DNA_alkylation"/>
</dbReference>
<evidence type="ECO:0000313" key="1">
    <source>
        <dbReference type="EMBL" id="EGC35044.1"/>
    </source>
</evidence>
<protein>
    <recommendedName>
        <fullName evidence="3">DNA alkylation repair enzyme</fullName>
    </recommendedName>
</protein>
<dbReference type="OMA" id="YFVCDYL"/>
<dbReference type="PANTHER" id="PTHR34070">
    <property type="entry name" value="ARMADILLO-TYPE FOLD"/>
    <property type="match status" value="1"/>
</dbReference>
<name>F0ZLX7_DICPU</name>
<dbReference type="InParanoid" id="F0ZLX7"/>
<gene>
    <name evidence="1" type="ORF">DICPUDRAFT_88035</name>
</gene>
<dbReference type="EMBL" id="GL871073">
    <property type="protein sequence ID" value="EGC35044.1"/>
    <property type="molecule type" value="Genomic_DNA"/>
</dbReference>
<dbReference type="Gene3D" id="1.20.1660.10">
    <property type="entry name" value="Hypothetical protein (EF3068)"/>
    <property type="match status" value="1"/>
</dbReference>
<dbReference type="VEuPathDB" id="AmoebaDB:DICPUDRAFT_88035"/>
<sequence length="233" mass="27755">MSITKQSKYVGNLVKHFKSNRNIKLGTRMEQYMRSQFTFLGIQSPQRKDLLKSFIADHGRPSNDQEIMEIYKQKEREFKYVAIELAAHQIKKTSDENRIKVYEEMASIEPFWDTIDIIGSKLVGGHFKLFPDQIKEYTTDKWANSDCFWKKRICIIFQLTYKKEVDIDLLFSFIEPNIYEKEFFLQKACAWALRSLSKTHHNVVFDYMQSHQDVSNMVKREASKYLHKKKIKD</sequence>
<reference evidence="2" key="1">
    <citation type="journal article" date="2011" name="Genome Biol.">
        <title>Comparative genomics of the social amoebae Dictyostelium discoideum and Dictyostelium purpureum.</title>
        <authorList>
            <consortium name="US DOE Joint Genome Institute (JGI-PGF)"/>
            <person name="Sucgang R."/>
            <person name="Kuo A."/>
            <person name="Tian X."/>
            <person name="Salerno W."/>
            <person name="Parikh A."/>
            <person name="Feasley C.L."/>
            <person name="Dalin E."/>
            <person name="Tu H."/>
            <person name="Huang E."/>
            <person name="Barry K."/>
            <person name="Lindquist E."/>
            <person name="Shapiro H."/>
            <person name="Bruce D."/>
            <person name="Schmutz J."/>
            <person name="Salamov A."/>
            <person name="Fey P."/>
            <person name="Gaudet P."/>
            <person name="Anjard C."/>
            <person name="Babu M.M."/>
            <person name="Basu S."/>
            <person name="Bushmanova Y."/>
            <person name="van der Wel H."/>
            <person name="Katoh-Kurasawa M."/>
            <person name="Dinh C."/>
            <person name="Coutinho P.M."/>
            <person name="Saito T."/>
            <person name="Elias M."/>
            <person name="Schaap P."/>
            <person name="Kay R.R."/>
            <person name="Henrissat B."/>
            <person name="Eichinger L."/>
            <person name="Rivero F."/>
            <person name="Putnam N.H."/>
            <person name="West C.M."/>
            <person name="Loomis W.F."/>
            <person name="Chisholm R.L."/>
            <person name="Shaulsky G."/>
            <person name="Strassmann J.E."/>
            <person name="Queller D.C."/>
            <person name="Kuspa A."/>
            <person name="Grigoriev I.V."/>
        </authorList>
    </citation>
    <scope>NUCLEOTIDE SEQUENCE [LARGE SCALE GENOMIC DNA]</scope>
    <source>
        <strain evidence="2">QSDP1</strain>
    </source>
</reference>
<dbReference type="GeneID" id="10501830"/>
<dbReference type="RefSeq" id="XP_003288412.1">
    <property type="nucleotide sequence ID" value="XM_003288364.1"/>
</dbReference>
<dbReference type="AlphaFoldDB" id="F0ZLX7"/>
<evidence type="ECO:0008006" key="3">
    <source>
        <dbReference type="Google" id="ProtNLM"/>
    </source>
</evidence>
<evidence type="ECO:0000313" key="2">
    <source>
        <dbReference type="Proteomes" id="UP000001064"/>
    </source>
</evidence>
<dbReference type="PANTHER" id="PTHR34070:SF1">
    <property type="entry name" value="DNA ALKYLATION REPAIR PROTEIN"/>
    <property type="match status" value="1"/>
</dbReference>